<proteinExistence type="predicted"/>
<name>A0A975J285_9BACT</name>
<reference evidence="1" key="1">
    <citation type="submission" date="2021-04" db="EMBL/GenBank/DDBJ databases">
        <title>Luteolibacter sp. 32A isolated from the skin of an Anderson's salamander (Ambystoma andersonii).</title>
        <authorList>
            <person name="Spergser J."/>
            <person name="Busse H.-J."/>
        </authorList>
    </citation>
    <scope>NUCLEOTIDE SEQUENCE</scope>
    <source>
        <strain evidence="1">32A</strain>
    </source>
</reference>
<dbReference type="Proteomes" id="UP000676169">
    <property type="component" value="Chromosome"/>
</dbReference>
<gene>
    <name evidence="1" type="ORF">KBB96_07020</name>
</gene>
<organism evidence="1 2">
    <name type="scientific">Luteolibacter ambystomatis</name>
    <dbReference type="NCBI Taxonomy" id="2824561"/>
    <lineage>
        <taxon>Bacteria</taxon>
        <taxon>Pseudomonadati</taxon>
        <taxon>Verrucomicrobiota</taxon>
        <taxon>Verrucomicrobiia</taxon>
        <taxon>Verrucomicrobiales</taxon>
        <taxon>Verrucomicrobiaceae</taxon>
        <taxon>Luteolibacter</taxon>
    </lineage>
</organism>
<evidence type="ECO:0008006" key="3">
    <source>
        <dbReference type="Google" id="ProtNLM"/>
    </source>
</evidence>
<sequence>MDQEKCSASLARSPFQIQSQPFNTEVPYTERTIKRLFAGSHNECAMPRCKSPIIIGETVVGDVCHIGARNKKGPRYNPDLTLKERNDFPNLLVLCKTCHKIVDSNEKTYTVELLGEIKTLHESKGIREWTGELKAQANLLLKHVNPKPRVSAVSGNKGVSVAVGRDNHAPITVNHFASEKATKPKFPANSIGADANFCGYIEYLVDLANTYWKSIPAMSPGRLGKKIKTKFRLGKRTRNHLGVQRFPELVDFLIHDLLAPSPAGKRHIRQGTKLCRTFEEWRDGKM</sequence>
<dbReference type="EMBL" id="CP073100">
    <property type="protein sequence ID" value="QUE52639.1"/>
    <property type="molecule type" value="Genomic_DNA"/>
</dbReference>
<keyword evidence="2" id="KW-1185">Reference proteome</keyword>
<evidence type="ECO:0000313" key="1">
    <source>
        <dbReference type="EMBL" id="QUE52639.1"/>
    </source>
</evidence>
<dbReference type="AlphaFoldDB" id="A0A975J285"/>
<dbReference type="KEGG" id="lamb:KBB96_07020"/>
<accession>A0A975J285</accession>
<evidence type="ECO:0000313" key="2">
    <source>
        <dbReference type="Proteomes" id="UP000676169"/>
    </source>
</evidence>
<protein>
    <recommendedName>
        <fullName evidence="3">HNH endonuclease</fullName>
    </recommendedName>
</protein>
<dbReference type="RefSeq" id="WP_211633890.1">
    <property type="nucleotide sequence ID" value="NZ_CP073100.1"/>
</dbReference>